<dbReference type="InterPro" id="IPR001683">
    <property type="entry name" value="PX_dom"/>
</dbReference>
<dbReference type="AlphaFoldDB" id="A0A8S1P5K7"/>
<dbReference type="SMART" id="SM00312">
    <property type="entry name" value="PX"/>
    <property type="match status" value="1"/>
</dbReference>
<feature type="compositionally biased region" description="Low complexity" evidence="2">
    <location>
        <begin position="71"/>
        <end position="93"/>
    </location>
</feature>
<proteinExistence type="predicted"/>
<feature type="compositionally biased region" description="Basic and acidic residues" evidence="2">
    <location>
        <begin position="29"/>
        <end position="55"/>
    </location>
</feature>
<organism evidence="4 5">
    <name type="scientific">Paramecium sonneborni</name>
    <dbReference type="NCBI Taxonomy" id="65129"/>
    <lineage>
        <taxon>Eukaryota</taxon>
        <taxon>Sar</taxon>
        <taxon>Alveolata</taxon>
        <taxon>Ciliophora</taxon>
        <taxon>Intramacronucleata</taxon>
        <taxon>Oligohymenophorea</taxon>
        <taxon>Peniculida</taxon>
        <taxon>Parameciidae</taxon>
        <taxon>Paramecium</taxon>
    </lineage>
</organism>
<dbReference type="EMBL" id="CAJJDN010000070">
    <property type="protein sequence ID" value="CAD8098308.1"/>
    <property type="molecule type" value="Genomic_DNA"/>
</dbReference>
<evidence type="ECO:0000256" key="2">
    <source>
        <dbReference type="SAM" id="MobiDB-lite"/>
    </source>
</evidence>
<feature type="region of interest" description="Disordered" evidence="2">
    <location>
        <begin position="1"/>
        <end position="118"/>
    </location>
</feature>
<dbReference type="PROSITE" id="PS50195">
    <property type="entry name" value="PX"/>
    <property type="match status" value="1"/>
</dbReference>
<keyword evidence="1" id="KW-0175">Coiled coil</keyword>
<dbReference type="GO" id="GO:0005768">
    <property type="term" value="C:endosome"/>
    <property type="evidence" value="ECO:0007669"/>
    <property type="project" value="TreeGrafter"/>
</dbReference>
<dbReference type="GO" id="GO:0035091">
    <property type="term" value="F:phosphatidylinositol binding"/>
    <property type="evidence" value="ECO:0007669"/>
    <property type="project" value="InterPro"/>
</dbReference>
<reference evidence="4" key="1">
    <citation type="submission" date="2021-01" db="EMBL/GenBank/DDBJ databases">
        <authorList>
            <consortium name="Genoscope - CEA"/>
            <person name="William W."/>
        </authorList>
    </citation>
    <scope>NUCLEOTIDE SEQUENCE</scope>
</reference>
<evidence type="ECO:0000259" key="3">
    <source>
        <dbReference type="PROSITE" id="PS50195"/>
    </source>
</evidence>
<feature type="coiled-coil region" evidence="1">
    <location>
        <begin position="395"/>
        <end position="459"/>
    </location>
</feature>
<evidence type="ECO:0000313" key="5">
    <source>
        <dbReference type="Proteomes" id="UP000692954"/>
    </source>
</evidence>
<comment type="caution">
    <text evidence="4">The sequence shown here is derived from an EMBL/GenBank/DDBJ whole genome shotgun (WGS) entry which is preliminary data.</text>
</comment>
<gene>
    <name evidence="4" type="ORF">PSON_ATCC_30995.1.T0700046</name>
</gene>
<dbReference type="Pfam" id="PF00787">
    <property type="entry name" value="PX"/>
    <property type="match status" value="1"/>
</dbReference>
<evidence type="ECO:0000256" key="1">
    <source>
        <dbReference type="SAM" id="Coils"/>
    </source>
</evidence>
<evidence type="ECO:0000313" key="4">
    <source>
        <dbReference type="EMBL" id="CAD8098308.1"/>
    </source>
</evidence>
<feature type="compositionally biased region" description="Basic and acidic residues" evidence="2">
    <location>
        <begin position="94"/>
        <end position="118"/>
    </location>
</feature>
<name>A0A8S1P5K7_9CILI</name>
<dbReference type="OrthoDB" id="10064318at2759"/>
<sequence length="518" mass="60971">MSQEISPKQQKILQEELQEQINQPQIEAQNHEEQQLKENIQEKVDNQEQQDKQIKAEQQVEQDIEEKNNKQKQQQTSSIQESTIQKETQQENTQNEKKDQENQVKDNEEKQVLNEKTPETISSNLDNLFLKADHTFPIEIKVSDPIQKVGSISNYVVYTIKGKDCFGQFETQRRFNDFYMIRELLLAKWPGQYIPPIPEKSVNAGSDIILERTRLLNIFCMKMMQIKHLYYSEEFYDIFLRSTNQEISKQIAQIPKQNVFAYTERYKQAFQITEIKEISPEMIKKMSGVQSFLKLSQNSLTKLLDQAKSISQSRKQLKEMFFTIFGLNMIEYEKQTLQEVVPQNKLIFANTANTEILELAKKIRDPNNNSLDKIQDLISTEQRDIEAFLQAFQTRDSVMQSKQKAEQKLSEEQSDLYKIMKGNSTMKGSFSKLSLEEQKQKLELQLNETQKEVDQYKLLFQLVTDVLTSYTIDKFKKDKHQAYNTILADLAQCELQYLEIQQQFWSKIEQVIKQNQEP</sequence>
<dbReference type="Proteomes" id="UP000692954">
    <property type="component" value="Unassembled WGS sequence"/>
</dbReference>
<accession>A0A8S1P5K7</accession>
<dbReference type="PANTHER" id="PTHR10555">
    <property type="entry name" value="SORTING NEXIN"/>
    <property type="match status" value="1"/>
</dbReference>
<feature type="domain" description="PX" evidence="3">
    <location>
        <begin position="136"/>
        <end position="246"/>
    </location>
</feature>
<dbReference type="PANTHER" id="PTHR10555:SF170">
    <property type="entry name" value="FI18122P1"/>
    <property type="match status" value="1"/>
</dbReference>
<protein>
    <recommendedName>
        <fullName evidence="3">PX domain-containing protein</fullName>
    </recommendedName>
</protein>
<keyword evidence="5" id="KW-1185">Reference proteome</keyword>